<protein>
    <submittedName>
        <fullName evidence="1">Uncharacterized protein</fullName>
    </submittedName>
</protein>
<dbReference type="RefSeq" id="YP_010052262.1">
    <property type="nucleotide sequence ID" value="NC_054454.1"/>
</dbReference>
<evidence type="ECO:0000313" key="2">
    <source>
        <dbReference type="Proteomes" id="UP001179220"/>
    </source>
</evidence>
<dbReference type="KEGG" id="vg:64368072"/>
<dbReference type="GeneID" id="64368072"/>
<reference evidence="1" key="1">
    <citation type="submission" date="2020-05" db="EMBL/GenBank/DDBJ databases">
        <authorList>
            <person name="Baban N."/>
            <person name="Bartek K."/>
            <person name="Buck J."/>
            <person name="Buttarazzi M."/>
            <person name="Cho H."/>
            <person name="Goldberg A."/>
            <person name="Lin C."/>
            <person name="Lin Z."/>
            <person name="Mansi R."/>
            <person name="Matsil R."/>
            <person name="Moran J."/>
            <person name="Nah C."/>
            <person name="Ngai W."/>
            <person name="Perone T."/>
            <person name="Shah S."/>
            <person name="Mohammed H.T."/>
            <person name="Kenna M."/>
            <person name="Ware V."/>
            <person name="Garlena R.A."/>
            <person name="Russell D.A."/>
            <person name="Pope W.H."/>
            <person name="Jacobs-Sera D."/>
            <person name="Hatfull G.F."/>
        </authorList>
    </citation>
    <scope>NUCLEOTIDE SEQUENCE</scope>
</reference>
<name>A0AA48V6H4_9CAUD</name>
<evidence type="ECO:0000313" key="1">
    <source>
        <dbReference type="EMBL" id="QKY78932.1"/>
    </source>
</evidence>
<accession>A0AA48V6H4</accession>
<dbReference type="Proteomes" id="UP001179220">
    <property type="component" value="Segment"/>
</dbReference>
<sequence length="105" mass="11971">MGSDNQARIAELIRPWLRRQRDAEDLAELVAQLVYPRIETVEQLDALPHEAVVLLLGPEGGVRAALQKRYGTWHWANDDGDDSWSEELKSFLPARLLWHPEVDCG</sequence>
<gene>
    <name evidence="1" type="primary">55</name>
    <name evidence="1" type="ORF">SEA_REBEL_55</name>
</gene>
<keyword evidence="2" id="KW-1185">Reference proteome</keyword>
<dbReference type="EMBL" id="MT498042">
    <property type="protein sequence ID" value="QKY78932.1"/>
    <property type="molecule type" value="Genomic_DNA"/>
</dbReference>
<proteinExistence type="predicted"/>
<organism evidence="1 2">
    <name type="scientific">Mycobacterium phage Rebel</name>
    <dbReference type="NCBI Taxonomy" id="2743932"/>
    <lineage>
        <taxon>Viruses</taxon>
        <taxon>Duplodnaviria</taxon>
        <taxon>Heunggongvirae</taxon>
        <taxon>Uroviricota</taxon>
        <taxon>Caudoviricetes</taxon>
        <taxon>Nclasvirinae</taxon>
        <taxon>Charlievirus</taxon>
        <taxon>Charlievirus Rebel</taxon>
    </lineage>
</organism>